<reference evidence="2 3" key="1">
    <citation type="journal article" date="2020" name="Microorganisms">
        <title>Osmotic Adaptation and Compatible Solute Biosynthesis of Phototrophic Bacteria as Revealed from Genome Analyses.</title>
        <authorList>
            <person name="Imhoff J.F."/>
            <person name="Rahn T."/>
            <person name="Kunzel S."/>
            <person name="Keller A."/>
            <person name="Neulinger S.C."/>
        </authorList>
    </citation>
    <scope>NUCLEOTIDE SEQUENCE [LARGE SCALE GENOMIC DNA]</scope>
    <source>
        <strain evidence="2 3">DSM 21303</strain>
    </source>
</reference>
<dbReference type="InterPro" id="IPR021357">
    <property type="entry name" value="DUF2782"/>
</dbReference>
<accession>A0A9X1B8M0</accession>
<comment type="caution">
    <text evidence="2">The sequence shown here is derived from an EMBL/GenBank/DDBJ whole genome shotgun (WGS) entry which is preliminary data.</text>
</comment>
<feature type="signal peptide" evidence="1">
    <location>
        <begin position="1"/>
        <end position="20"/>
    </location>
</feature>
<proteinExistence type="predicted"/>
<feature type="chain" id="PRO_5040723894" description="DUF2782 domain-containing protein" evidence="1">
    <location>
        <begin position="21"/>
        <end position="115"/>
    </location>
</feature>
<organism evidence="2 3">
    <name type="scientific">Thiocapsa imhoffii</name>
    <dbReference type="NCBI Taxonomy" id="382777"/>
    <lineage>
        <taxon>Bacteria</taxon>
        <taxon>Pseudomonadati</taxon>
        <taxon>Pseudomonadota</taxon>
        <taxon>Gammaproteobacteria</taxon>
        <taxon>Chromatiales</taxon>
        <taxon>Chromatiaceae</taxon>
        <taxon>Thiocapsa</taxon>
    </lineage>
</organism>
<dbReference type="AlphaFoldDB" id="A0A9X1B8M0"/>
<dbReference type="Proteomes" id="UP001138802">
    <property type="component" value="Unassembled WGS sequence"/>
</dbReference>
<evidence type="ECO:0000313" key="3">
    <source>
        <dbReference type="Proteomes" id="UP001138802"/>
    </source>
</evidence>
<evidence type="ECO:0000313" key="2">
    <source>
        <dbReference type="EMBL" id="MBK1644388.1"/>
    </source>
</evidence>
<evidence type="ECO:0000256" key="1">
    <source>
        <dbReference type="SAM" id="SignalP"/>
    </source>
</evidence>
<dbReference type="Gene3D" id="2.20.130.30">
    <property type="entry name" value="Protein of unknown function DUF2782"/>
    <property type="match status" value="1"/>
</dbReference>
<dbReference type="EMBL" id="NRSD01000005">
    <property type="protein sequence ID" value="MBK1644388.1"/>
    <property type="molecule type" value="Genomic_DNA"/>
</dbReference>
<gene>
    <name evidence="2" type="ORF">CKO25_06905</name>
</gene>
<keyword evidence="3" id="KW-1185">Reference proteome</keyword>
<sequence length="115" mass="12704">MRRALLITVLALWCLGMAQAQEQPGSVGGGFLDAPTVMPSPITGDAVEPDITIIESGDQVIYEYRVRGQLYMVRVQPQFGPPYYLFDTTGDGVLDAQDTAPTNITIPQWVLFQWN</sequence>
<protein>
    <recommendedName>
        <fullName evidence="4">DUF2782 domain-containing protein</fullName>
    </recommendedName>
</protein>
<keyword evidence="1" id="KW-0732">Signal</keyword>
<dbReference type="Pfam" id="PF11191">
    <property type="entry name" value="DUF2782"/>
    <property type="match status" value="1"/>
</dbReference>
<evidence type="ECO:0008006" key="4">
    <source>
        <dbReference type="Google" id="ProtNLM"/>
    </source>
</evidence>
<name>A0A9X1B8M0_9GAMM</name>